<evidence type="ECO:0000259" key="2">
    <source>
        <dbReference type="PROSITE" id="PS50112"/>
    </source>
</evidence>
<dbReference type="SMART" id="SM00331">
    <property type="entry name" value="PP2C_SIG"/>
    <property type="match status" value="1"/>
</dbReference>
<dbReference type="PANTHER" id="PTHR43156">
    <property type="entry name" value="STAGE II SPORULATION PROTEIN E-RELATED"/>
    <property type="match status" value="1"/>
</dbReference>
<organism evidence="4 5">
    <name type="scientific">Pseudobacillus wudalianchiensis</name>
    <dbReference type="NCBI Taxonomy" id="1743143"/>
    <lineage>
        <taxon>Bacteria</taxon>
        <taxon>Bacillati</taxon>
        <taxon>Bacillota</taxon>
        <taxon>Bacilli</taxon>
        <taxon>Bacillales</taxon>
        <taxon>Bacillaceae</taxon>
        <taxon>Pseudobacillus</taxon>
    </lineage>
</organism>
<evidence type="ECO:0000313" key="4">
    <source>
        <dbReference type="EMBL" id="OCA85379.1"/>
    </source>
</evidence>
<comment type="caution">
    <text evidence="4">The sequence shown here is derived from an EMBL/GenBank/DDBJ whole genome shotgun (WGS) entry which is preliminary data.</text>
</comment>
<evidence type="ECO:0000256" key="1">
    <source>
        <dbReference type="ARBA" id="ARBA00022801"/>
    </source>
</evidence>
<dbReference type="InterPro" id="IPR000014">
    <property type="entry name" value="PAS"/>
</dbReference>
<dbReference type="SUPFAM" id="SSF55785">
    <property type="entry name" value="PYP-like sensor domain (PAS domain)"/>
    <property type="match status" value="1"/>
</dbReference>
<name>A0A1B9AND1_9BACI</name>
<dbReference type="RefSeq" id="WP_065411352.1">
    <property type="nucleotide sequence ID" value="NZ_MAYT01000027.1"/>
</dbReference>
<evidence type="ECO:0000313" key="5">
    <source>
        <dbReference type="Proteomes" id="UP000092578"/>
    </source>
</evidence>
<dbReference type="PROSITE" id="PS50113">
    <property type="entry name" value="PAC"/>
    <property type="match status" value="1"/>
</dbReference>
<dbReference type="SMART" id="SM00086">
    <property type="entry name" value="PAC"/>
    <property type="match status" value="1"/>
</dbReference>
<feature type="domain" description="PAS" evidence="2">
    <location>
        <begin position="15"/>
        <end position="55"/>
    </location>
</feature>
<sequence>MKLTKPLTASLSEASEFLADRLFQSIMEGVMVTNVEGKILFINPAFTEITGFDKEVIGLTPRVIRSGKHSEAFYKNIWDSIARHGQWKGEIWNKRKDGQFYVQWTTITVIKDEKGKPLFYASVFTDISAKKEAEQQLQEDLRLARKVQKELLSQPIRNQDIHITGAYLPSTMIGGDLYVWYQLNEHEYSLFVLDVMGHGITSALLAVSIRSLLRSVLYETVKPANVLEKMNSHVYSLFKSQQATLRTYFISGIYVHIDTDAKQIRYASAGHPPGLFIDYTGDVTELESSCPPLGMIEQIEVKEGQFDYEGRAVLVLYTDGLIEHGEQTVGAAIEELKKMVRQHRHLESEQIICQLLKEKKYSRNPNTFEDDITIVTAILY</sequence>
<evidence type="ECO:0000259" key="3">
    <source>
        <dbReference type="PROSITE" id="PS50113"/>
    </source>
</evidence>
<proteinExistence type="predicted"/>
<dbReference type="InterPro" id="IPR001610">
    <property type="entry name" value="PAC"/>
</dbReference>
<dbReference type="NCBIfam" id="TIGR00229">
    <property type="entry name" value="sensory_box"/>
    <property type="match status" value="1"/>
</dbReference>
<keyword evidence="1" id="KW-0378">Hydrolase</keyword>
<gene>
    <name evidence="4" type="ORF">A8F95_10555</name>
</gene>
<protein>
    <recommendedName>
        <fullName evidence="6">Histidine kinase</fullName>
    </recommendedName>
</protein>
<dbReference type="EMBL" id="MAYT01000027">
    <property type="protein sequence ID" value="OCA85379.1"/>
    <property type="molecule type" value="Genomic_DNA"/>
</dbReference>
<dbReference type="Gene3D" id="3.60.40.10">
    <property type="entry name" value="PPM-type phosphatase domain"/>
    <property type="match status" value="1"/>
</dbReference>
<accession>A0A1B9AND1</accession>
<dbReference type="Proteomes" id="UP000092578">
    <property type="component" value="Unassembled WGS sequence"/>
</dbReference>
<feature type="domain" description="PAC" evidence="3">
    <location>
        <begin position="87"/>
        <end position="139"/>
    </location>
</feature>
<dbReference type="Gene3D" id="3.30.450.20">
    <property type="entry name" value="PAS domain"/>
    <property type="match status" value="1"/>
</dbReference>
<dbReference type="InterPro" id="IPR001932">
    <property type="entry name" value="PPM-type_phosphatase-like_dom"/>
</dbReference>
<keyword evidence="5" id="KW-1185">Reference proteome</keyword>
<dbReference type="InterPro" id="IPR036457">
    <property type="entry name" value="PPM-type-like_dom_sf"/>
</dbReference>
<dbReference type="InterPro" id="IPR000700">
    <property type="entry name" value="PAS-assoc_C"/>
</dbReference>
<dbReference type="CDD" id="cd00130">
    <property type="entry name" value="PAS"/>
    <property type="match status" value="1"/>
</dbReference>
<dbReference type="AlphaFoldDB" id="A0A1B9AND1"/>
<dbReference type="PROSITE" id="PS50112">
    <property type="entry name" value="PAS"/>
    <property type="match status" value="1"/>
</dbReference>
<evidence type="ECO:0008006" key="6">
    <source>
        <dbReference type="Google" id="ProtNLM"/>
    </source>
</evidence>
<dbReference type="GO" id="GO:0016791">
    <property type="term" value="F:phosphatase activity"/>
    <property type="evidence" value="ECO:0007669"/>
    <property type="project" value="TreeGrafter"/>
</dbReference>
<reference evidence="5" key="1">
    <citation type="submission" date="2016-05" db="EMBL/GenBank/DDBJ databases">
        <authorList>
            <person name="Liu B."/>
            <person name="Wang J."/>
            <person name="Zhu Y."/>
            <person name="Liu G."/>
            <person name="Chen Q."/>
            <person name="Chen Z."/>
            <person name="Lan J."/>
            <person name="Che J."/>
            <person name="Ge C."/>
            <person name="Shi H."/>
            <person name="Pan Z."/>
            <person name="Liu X."/>
        </authorList>
    </citation>
    <scope>NUCLEOTIDE SEQUENCE [LARGE SCALE GENOMIC DNA]</scope>
    <source>
        <strain evidence="5">FJAT-27215</strain>
    </source>
</reference>
<dbReference type="InterPro" id="IPR052016">
    <property type="entry name" value="Bact_Sigma-Reg"/>
</dbReference>
<dbReference type="PANTHER" id="PTHR43156:SF14">
    <property type="entry name" value="PHOSPHOSERINE PHOSPHATASE RSBP"/>
    <property type="match status" value="1"/>
</dbReference>
<dbReference type="Pfam" id="PF07228">
    <property type="entry name" value="SpoIIE"/>
    <property type="match status" value="1"/>
</dbReference>
<dbReference type="SUPFAM" id="SSF81606">
    <property type="entry name" value="PP2C-like"/>
    <property type="match status" value="1"/>
</dbReference>
<dbReference type="Pfam" id="PF13426">
    <property type="entry name" value="PAS_9"/>
    <property type="match status" value="1"/>
</dbReference>
<dbReference type="InterPro" id="IPR035965">
    <property type="entry name" value="PAS-like_dom_sf"/>
</dbReference>